<evidence type="ECO:0000256" key="9">
    <source>
        <dbReference type="PROSITE-ProRule" id="PRU00339"/>
    </source>
</evidence>
<sequence>MADEDFEFPGAEGVEEEETGEEAVSVPPQKDGEERELVKGGGLKKLIVKAGSGWETPDTGDEVQVHYTGTLLDGTKFDSSRDRGEPFVFTLGQGQVIKGWDKGVATMKKGEQAIFTIAPEYAYGESGAPPSIPPNATLKFDVELISWASVKDICKDGGVIKKILNQGEKWEMPKDHDEVTVKYEAKLPDGTLIAKSKEEGDEFVLKEGHFCLAIPKVVKTMKKSERVHLTVKPQYAFGDKGREAVDGGAAVPPNSNIQIDLELVSWKSVEEVTDDKKVMKKILKAGEGYEKPNDGSKVKIRYEAKLEDGTVFERKGHGDEETFEFVTDEEQVIIGLDKAVTTMKKGERSVITISSEYGFGDAEVKRELAVVPPKSTLIYDVEMVSFDKEKESWDMESEEKIEAAIRLKEDGNALFKVQKYTRAAKKYEKAAKLIEYDSGFDDEQKKKTKVLKVTCNLNDSACKLKLKDYKEAIKLSTKVLEIEPQNVKALYRRAQGYIETFDLDLAEYDIKKALEIDPNNREIRQEFKLLKQRQVEQNKKEAKMYGNMFSRLSKLEASEKKPSGEPMEVDSQKNGVKQSDMKEIQLRNGICWLDE</sequence>
<gene>
    <name evidence="12" type="ORF">R1sor_002873</name>
</gene>
<keyword evidence="7 8" id="KW-0413">Isomerase</keyword>
<comment type="caution">
    <text evidence="12">The sequence shown here is derived from an EMBL/GenBank/DDBJ whole genome shotgun (WGS) entry which is preliminary data.</text>
</comment>
<evidence type="ECO:0000256" key="1">
    <source>
        <dbReference type="ARBA" id="ARBA00000971"/>
    </source>
</evidence>
<evidence type="ECO:0000256" key="7">
    <source>
        <dbReference type="ARBA" id="ARBA00023235"/>
    </source>
</evidence>
<dbReference type="GO" id="GO:0005516">
    <property type="term" value="F:calmodulin binding"/>
    <property type="evidence" value="ECO:0007669"/>
    <property type="project" value="UniProtKB-KW"/>
</dbReference>
<dbReference type="PROSITE" id="PS50059">
    <property type="entry name" value="FKBP_PPIASE"/>
    <property type="match status" value="3"/>
</dbReference>
<dbReference type="EMBL" id="JBJQOH010000006">
    <property type="protein sequence ID" value="KAL3684851.1"/>
    <property type="molecule type" value="Genomic_DNA"/>
</dbReference>
<feature type="compositionally biased region" description="Acidic residues" evidence="10">
    <location>
        <begin position="1"/>
        <end position="21"/>
    </location>
</feature>
<feature type="domain" description="PPIase FKBP-type" evidence="11">
    <location>
        <begin position="176"/>
        <end position="267"/>
    </location>
</feature>
<evidence type="ECO:0000313" key="12">
    <source>
        <dbReference type="EMBL" id="KAL3684851.1"/>
    </source>
</evidence>
<dbReference type="EC" id="5.2.1.8" evidence="2 8"/>
<dbReference type="SUPFAM" id="SSF48452">
    <property type="entry name" value="TPR-like"/>
    <property type="match status" value="1"/>
</dbReference>
<dbReference type="Gene3D" id="3.10.50.40">
    <property type="match status" value="3"/>
</dbReference>
<reference evidence="12 13" key="1">
    <citation type="submission" date="2024-09" db="EMBL/GenBank/DDBJ databases">
        <title>Chromosome-scale assembly of Riccia sorocarpa.</title>
        <authorList>
            <person name="Paukszto L."/>
        </authorList>
    </citation>
    <scope>NUCLEOTIDE SEQUENCE [LARGE SCALE GENOMIC DNA]</scope>
    <source>
        <strain evidence="12">LP-2024</strain>
        <tissue evidence="12">Aerial parts of the thallus</tissue>
    </source>
</reference>
<feature type="repeat" description="TPR" evidence="9">
    <location>
        <begin position="487"/>
        <end position="520"/>
    </location>
</feature>
<evidence type="ECO:0000259" key="11">
    <source>
        <dbReference type="PROSITE" id="PS50059"/>
    </source>
</evidence>
<keyword evidence="6 8" id="KW-0697">Rotamase</keyword>
<comment type="catalytic activity">
    <reaction evidence="1 8">
        <text>[protein]-peptidylproline (omega=180) = [protein]-peptidylproline (omega=0)</text>
        <dbReference type="Rhea" id="RHEA:16237"/>
        <dbReference type="Rhea" id="RHEA-COMP:10747"/>
        <dbReference type="Rhea" id="RHEA-COMP:10748"/>
        <dbReference type="ChEBI" id="CHEBI:83833"/>
        <dbReference type="ChEBI" id="CHEBI:83834"/>
        <dbReference type="EC" id="5.2.1.8"/>
    </reaction>
</comment>
<dbReference type="InterPro" id="IPR001179">
    <property type="entry name" value="PPIase_FKBP_dom"/>
</dbReference>
<dbReference type="Pfam" id="PF00254">
    <property type="entry name" value="FKBP_C"/>
    <property type="match status" value="3"/>
</dbReference>
<evidence type="ECO:0000256" key="8">
    <source>
        <dbReference type="PROSITE-ProRule" id="PRU00277"/>
    </source>
</evidence>
<keyword evidence="4 9" id="KW-0802">TPR repeat</keyword>
<dbReference type="GO" id="GO:0070370">
    <property type="term" value="P:cellular heat acclimation"/>
    <property type="evidence" value="ECO:0007669"/>
    <property type="project" value="UniProtKB-ARBA"/>
</dbReference>
<dbReference type="PROSITE" id="PS50005">
    <property type="entry name" value="TPR"/>
    <property type="match status" value="1"/>
</dbReference>
<accession>A0ABD3H466</accession>
<keyword evidence="13" id="KW-1185">Reference proteome</keyword>
<dbReference type="SUPFAM" id="SSF54534">
    <property type="entry name" value="FKBP-like"/>
    <property type="match status" value="3"/>
</dbReference>
<dbReference type="PANTHER" id="PTHR46512:SF9">
    <property type="entry name" value="PEPTIDYLPROLYL ISOMERASE"/>
    <property type="match status" value="1"/>
</dbReference>
<dbReference type="FunFam" id="3.10.50.40:FF:000017">
    <property type="entry name" value="Peptidylprolyl isomerase"/>
    <property type="match status" value="1"/>
</dbReference>
<dbReference type="InterPro" id="IPR046357">
    <property type="entry name" value="PPIase_dom_sf"/>
</dbReference>
<dbReference type="GO" id="GO:0003755">
    <property type="term" value="F:peptidyl-prolyl cis-trans isomerase activity"/>
    <property type="evidence" value="ECO:0007669"/>
    <property type="project" value="UniProtKB-KW"/>
</dbReference>
<evidence type="ECO:0000256" key="3">
    <source>
        <dbReference type="ARBA" id="ARBA00022737"/>
    </source>
</evidence>
<dbReference type="FunFam" id="3.10.50.40:FF:000012">
    <property type="entry name" value="Peptidylprolyl isomerase"/>
    <property type="match status" value="1"/>
</dbReference>
<dbReference type="InterPro" id="IPR019734">
    <property type="entry name" value="TPR_rpt"/>
</dbReference>
<evidence type="ECO:0000256" key="4">
    <source>
        <dbReference type="ARBA" id="ARBA00022803"/>
    </source>
</evidence>
<feature type="region of interest" description="Disordered" evidence="10">
    <location>
        <begin position="557"/>
        <end position="580"/>
    </location>
</feature>
<evidence type="ECO:0000256" key="6">
    <source>
        <dbReference type="ARBA" id="ARBA00023110"/>
    </source>
</evidence>
<protein>
    <recommendedName>
        <fullName evidence="2 8">peptidylprolyl isomerase</fullName>
        <ecNumber evidence="2 8">5.2.1.8</ecNumber>
    </recommendedName>
</protein>
<keyword evidence="5" id="KW-0112">Calmodulin-binding</keyword>
<name>A0ABD3H466_9MARC</name>
<dbReference type="InterPro" id="IPR050754">
    <property type="entry name" value="FKBP4/5/8-like"/>
</dbReference>
<dbReference type="FunFam" id="1.25.40.10:FF:000008">
    <property type="entry name" value="Peptidylprolyl isomerase"/>
    <property type="match status" value="1"/>
</dbReference>
<dbReference type="SMART" id="SM00028">
    <property type="entry name" value="TPR"/>
    <property type="match status" value="3"/>
</dbReference>
<dbReference type="Gene3D" id="1.25.40.10">
    <property type="entry name" value="Tetratricopeptide repeat domain"/>
    <property type="match status" value="1"/>
</dbReference>
<feature type="domain" description="PPIase FKBP-type" evidence="11">
    <location>
        <begin position="295"/>
        <end position="387"/>
    </location>
</feature>
<feature type="region of interest" description="Disordered" evidence="10">
    <location>
        <begin position="1"/>
        <end position="38"/>
    </location>
</feature>
<evidence type="ECO:0000256" key="2">
    <source>
        <dbReference type="ARBA" id="ARBA00013194"/>
    </source>
</evidence>
<dbReference type="Proteomes" id="UP001633002">
    <property type="component" value="Unassembled WGS sequence"/>
</dbReference>
<organism evidence="12 13">
    <name type="scientific">Riccia sorocarpa</name>
    <dbReference type="NCBI Taxonomy" id="122646"/>
    <lineage>
        <taxon>Eukaryota</taxon>
        <taxon>Viridiplantae</taxon>
        <taxon>Streptophyta</taxon>
        <taxon>Embryophyta</taxon>
        <taxon>Marchantiophyta</taxon>
        <taxon>Marchantiopsida</taxon>
        <taxon>Marchantiidae</taxon>
        <taxon>Marchantiales</taxon>
        <taxon>Ricciaceae</taxon>
        <taxon>Riccia</taxon>
    </lineage>
</organism>
<evidence type="ECO:0000256" key="10">
    <source>
        <dbReference type="SAM" id="MobiDB-lite"/>
    </source>
</evidence>
<evidence type="ECO:0000256" key="5">
    <source>
        <dbReference type="ARBA" id="ARBA00022860"/>
    </source>
</evidence>
<feature type="domain" description="PPIase FKBP-type" evidence="11">
    <location>
        <begin position="60"/>
        <end position="148"/>
    </location>
</feature>
<proteinExistence type="predicted"/>
<dbReference type="PANTHER" id="PTHR46512">
    <property type="entry name" value="PEPTIDYLPROLYL ISOMERASE"/>
    <property type="match status" value="1"/>
</dbReference>
<keyword evidence="3" id="KW-0677">Repeat</keyword>
<dbReference type="AlphaFoldDB" id="A0ABD3H466"/>
<evidence type="ECO:0000313" key="13">
    <source>
        <dbReference type="Proteomes" id="UP001633002"/>
    </source>
</evidence>
<dbReference type="InterPro" id="IPR011990">
    <property type="entry name" value="TPR-like_helical_dom_sf"/>
</dbReference>